<dbReference type="EMBL" id="MN740601">
    <property type="protein sequence ID" value="QHS78650.1"/>
    <property type="molecule type" value="Genomic_DNA"/>
</dbReference>
<organism evidence="1">
    <name type="scientific">viral metagenome</name>
    <dbReference type="NCBI Taxonomy" id="1070528"/>
    <lineage>
        <taxon>unclassified sequences</taxon>
        <taxon>metagenomes</taxon>
        <taxon>organismal metagenomes</taxon>
    </lineage>
</organism>
<proteinExistence type="predicted"/>
<accession>A0A6C0AGS6</accession>
<protein>
    <submittedName>
        <fullName evidence="1">Uncharacterized protein</fullName>
    </submittedName>
</protein>
<dbReference type="AlphaFoldDB" id="A0A6C0AGS6"/>
<reference evidence="1" key="1">
    <citation type="journal article" date="2020" name="Nature">
        <title>Giant virus diversity and host interactions through global metagenomics.</title>
        <authorList>
            <person name="Schulz F."/>
            <person name="Roux S."/>
            <person name="Paez-Espino D."/>
            <person name="Jungbluth S."/>
            <person name="Walsh D.A."/>
            <person name="Denef V.J."/>
            <person name="McMahon K.D."/>
            <person name="Konstantinidis K.T."/>
            <person name="Eloe-Fadrosh E.A."/>
            <person name="Kyrpides N.C."/>
            <person name="Woyke T."/>
        </authorList>
    </citation>
    <scope>NUCLEOTIDE SEQUENCE</scope>
    <source>
        <strain evidence="1">GVMAG-S-1024976-23</strain>
    </source>
</reference>
<name>A0A6C0AGS6_9ZZZZ</name>
<evidence type="ECO:0000313" key="1">
    <source>
        <dbReference type="EMBL" id="QHS78650.1"/>
    </source>
</evidence>
<sequence>MYYSSYLLLLFANYNNAFVNYNKPFSKTFMTKDSNVMTIVHSGQYDQENNTIIENVSETEPDIIEKYSDWFGWFPKEQKWKSVRFTFYSIAAGYMLAESFQSLNEFLTHKPIEDFFDK</sequence>